<dbReference type="GO" id="GO:0005615">
    <property type="term" value="C:extracellular space"/>
    <property type="evidence" value="ECO:0007669"/>
    <property type="project" value="TreeGrafter"/>
</dbReference>
<keyword evidence="11" id="KW-0325">Glycoprotein</keyword>
<dbReference type="GO" id="GO:0008284">
    <property type="term" value="P:positive regulation of cell population proliferation"/>
    <property type="evidence" value="ECO:0007669"/>
    <property type="project" value="TreeGrafter"/>
</dbReference>
<dbReference type="PROSITE" id="PS00022">
    <property type="entry name" value="EGF_1"/>
    <property type="match status" value="1"/>
</dbReference>
<organism evidence="16 17">
    <name type="scientific">Synaphobranchus kaupii</name>
    <name type="common">Kaup's arrowtooth eel</name>
    <dbReference type="NCBI Taxonomy" id="118154"/>
    <lineage>
        <taxon>Eukaryota</taxon>
        <taxon>Metazoa</taxon>
        <taxon>Chordata</taxon>
        <taxon>Craniata</taxon>
        <taxon>Vertebrata</taxon>
        <taxon>Euteleostomi</taxon>
        <taxon>Actinopterygii</taxon>
        <taxon>Neopterygii</taxon>
        <taxon>Teleostei</taxon>
        <taxon>Anguilliformes</taxon>
        <taxon>Synaphobranchidae</taxon>
        <taxon>Synaphobranchus</taxon>
    </lineage>
</organism>
<gene>
    <name evidence="16" type="ORF">SKAU_G00016970</name>
</gene>
<keyword evidence="17" id="KW-1185">Reference proteome</keyword>
<dbReference type="AlphaFoldDB" id="A0A9Q1GCD5"/>
<evidence type="ECO:0000256" key="14">
    <source>
        <dbReference type="SAM" id="SignalP"/>
    </source>
</evidence>
<dbReference type="GO" id="GO:0008083">
    <property type="term" value="F:growth factor activity"/>
    <property type="evidence" value="ECO:0007669"/>
    <property type="project" value="UniProtKB-KW"/>
</dbReference>
<dbReference type="Pfam" id="PF00008">
    <property type="entry name" value="EGF"/>
    <property type="match status" value="1"/>
</dbReference>
<comment type="subcellular location">
    <subcellularLocation>
        <location evidence="1">Membrane</location>
        <topology evidence="1">Single-pass type I membrane protein</topology>
    </subcellularLocation>
    <subcellularLocation>
        <location evidence="2">Secreted</location>
    </subcellularLocation>
</comment>
<keyword evidence="9 13" id="KW-0472">Membrane</keyword>
<sequence>MNGLKASFILPFYGLLLLWSNKTESTNPSPSCSPNHCSTSGEVTATPVVSTVSTAHGGIMMIQKCNSSMEDYCFYNGECMYLLEYKEYHCKCDPGYTGNRCAHTSMVIQPLTLESLILLTVVCVALTVLGIAGAAYFLYKWYKKNAGPPAQKEYQEVQMA</sequence>
<dbReference type="Gene3D" id="2.10.25.10">
    <property type="entry name" value="Laminin"/>
    <property type="match status" value="1"/>
</dbReference>
<proteinExistence type="predicted"/>
<dbReference type="PRINTS" id="PR00009">
    <property type="entry name" value="EGFTGF"/>
</dbReference>
<feature type="signal peptide" evidence="14">
    <location>
        <begin position="1"/>
        <end position="25"/>
    </location>
</feature>
<evidence type="ECO:0000256" key="6">
    <source>
        <dbReference type="ARBA" id="ARBA00022729"/>
    </source>
</evidence>
<evidence type="ECO:0000256" key="3">
    <source>
        <dbReference type="ARBA" id="ARBA00022525"/>
    </source>
</evidence>
<evidence type="ECO:0000313" key="16">
    <source>
        <dbReference type="EMBL" id="KAJ8380919.1"/>
    </source>
</evidence>
<evidence type="ECO:0000256" key="10">
    <source>
        <dbReference type="ARBA" id="ARBA00023157"/>
    </source>
</evidence>
<evidence type="ECO:0000256" key="8">
    <source>
        <dbReference type="ARBA" id="ARBA00023030"/>
    </source>
</evidence>
<reference evidence="16" key="1">
    <citation type="journal article" date="2023" name="Science">
        <title>Genome structures resolve the early diversification of teleost fishes.</title>
        <authorList>
            <person name="Parey E."/>
            <person name="Louis A."/>
            <person name="Montfort J."/>
            <person name="Bouchez O."/>
            <person name="Roques C."/>
            <person name="Iampietro C."/>
            <person name="Lluch J."/>
            <person name="Castinel A."/>
            <person name="Donnadieu C."/>
            <person name="Desvignes T."/>
            <person name="Floi Bucao C."/>
            <person name="Jouanno E."/>
            <person name="Wen M."/>
            <person name="Mejri S."/>
            <person name="Dirks R."/>
            <person name="Jansen H."/>
            <person name="Henkel C."/>
            <person name="Chen W.J."/>
            <person name="Zahm M."/>
            <person name="Cabau C."/>
            <person name="Klopp C."/>
            <person name="Thompson A.W."/>
            <person name="Robinson-Rechavi M."/>
            <person name="Braasch I."/>
            <person name="Lecointre G."/>
            <person name="Bobe J."/>
            <person name="Postlethwait J.H."/>
            <person name="Berthelot C."/>
            <person name="Roest Crollius H."/>
            <person name="Guiguen Y."/>
        </authorList>
    </citation>
    <scope>NUCLEOTIDE SEQUENCE</scope>
    <source>
        <strain evidence="16">WJC10195</strain>
    </source>
</reference>
<feature type="transmembrane region" description="Helical" evidence="13">
    <location>
        <begin position="116"/>
        <end position="139"/>
    </location>
</feature>
<dbReference type="InterPro" id="IPR000742">
    <property type="entry name" value="EGF"/>
</dbReference>
<feature type="disulfide bond" evidence="12">
    <location>
        <begin position="92"/>
        <end position="101"/>
    </location>
</feature>
<keyword evidence="4 12" id="KW-0245">EGF-like domain</keyword>
<dbReference type="GO" id="GO:0045840">
    <property type="term" value="P:positive regulation of mitotic nuclear division"/>
    <property type="evidence" value="ECO:0007669"/>
    <property type="project" value="TreeGrafter"/>
</dbReference>
<dbReference type="PROSITE" id="PS50026">
    <property type="entry name" value="EGF_3"/>
    <property type="match status" value="1"/>
</dbReference>
<keyword evidence="8" id="KW-0339">Growth factor</keyword>
<name>A0A9Q1GCD5_SYNKA</name>
<dbReference type="GO" id="GO:0005154">
    <property type="term" value="F:epidermal growth factor receptor binding"/>
    <property type="evidence" value="ECO:0007669"/>
    <property type="project" value="TreeGrafter"/>
</dbReference>
<evidence type="ECO:0000313" key="17">
    <source>
        <dbReference type="Proteomes" id="UP001152622"/>
    </source>
</evidence>
<keyword evidence="3" id="KW-0964">Secreted</keyword>
<comment type="caution">
    <text evidence="16">The sequence shown here is derived from an EMBL/GenBank/DDBJ whole genome shotgun (WGS) entry which is preliminary data.</text>
</comment>
<protein>
    <recommendedName>
        <fullName evidence="15">EGF-like domain-containing protein</fullName>
    </recommendedName>
</protein>
<evidence type="ECO:0000256" key="7">
    <source>
        <dbReference type="ARBA" id="ARBA00022989"/>
    </source>
</evidence>
<keyword evidence="7 13" id="KW-1133">Transmembrane helix</keyword>
<feature type="chain" id="PRO_5040412152" description="EGF-like domain-containing protein" evidence="14">
    <location>
        <begin position="26"/>
        <end position="160"/>
    </location>
</feature>
<accession>A0A9Q1GCD5</accession>
<keyword evidence="6 14" id="KW-0732">Signal</keyword>
<evidence type="ECO:0000256" key="9">
    <source>
        <dbReference type="ARBA" id="ARBA00023136"/>
    </source>
</evidence>
<feature type="disulfide bond" evidence="12">
    <location>
        <begin position="73"/>
        <end position="90"/>
    </location>
</feature>
<dbReference type="EMBL" id="JAINUF010000001">
    <property type="protein sequence ID" value="KAJ8380919.1"/>
    <property type="molecule type" value="Genomic_DNA"/>
</dbReference>
<evidence type="ECO:0000256" key="13">
    <source>
        <dbReference type="SAM" id="Phobius"/>
    </source>
</evidence>
<comment type="caution">
    <text evidence="12">Lacks conserved residue(s) required for the propagation of feature annotation.</text>
</comment>
<evidence type="ECO:0000256" key="2">
    <source>
        <dbReference type="ARBA" id="ARBA00004613"/>
    </source>
</evidence>
<dbReference type="PANTHER" id="PTHR10740">
    <property type="entry name" value="TRANSFORMING GROWTH FACTOR ALPHA"/>
    <property type="match status" value="1"/>
</dbReference>
<dbReference type="GO" id="GO:0007173">
    <property type="term" value="P:epidermal growth factor receptor signaling pathway"/>
    <property type="evidence" value="ECO:0007669"/>
    <property type="project" value="TreeGrafter"/>
</dbReference>
<evidence type="ECO:0000256" key="5">
    <source>
        <dbReference type="ARBA" id="ARBA00022692"/>
    </source>
</evidence>
<keyword evidence="5 13" id="KW-0812">Transmembrane</keyword>
<evidence type="ECO:0000256" key="12">
    <source>
        <dbReference type="PROSITE-ProRule" id="PRU00076"/>
    </source>
</evidence>
<dbReference type="Proteomes" id="UP001152622">
    <property type="component" value="Chromosome 1"/>
</dbReference>
<evidence type="ECO:0000256" key="11">
    <source>
        <dbReference type="ARBA" id="ARBA00023180"/>
    </source>
</evidence>
<evidence type="ECO:0000256" key="4">
    <source>
        <dbReference type="ARBA" id="ARBA00022536"/>
    </source>
</evidence>
<dbReference type="OrthoDB" id="6133584at2759"/>
<dbReference type="PROSITE" id="PS01186">
    <property type="entry name" value="EGF_2"/>
    <property type="match status" value="1"/>
</dbReference>
<dbReference type="GO" id="GO:0016020">
    <property type="term" value="C:membrane"/>
    <property type="evidence" value="ECO:0007669"/>
    <property type="project" value="UniProtKB-SubCell"/>
</dbReference>
<evidence type="ECO:0000256" key="1">
    <source>
        <dbReference type="ARBA" id="ARBA00004479"/>
    </source>
</evidence>
<feature type="domain" description="EGF-like" evidence="15">
    <location>
        <begin position="61"/>
        <end position="102"/>
    </location>
</feature>
<dbReference type="PANTHER" id="PTHR10740:SF11">
    <property type="entry name" value="PROEPIREGULIN"/>
    <property type="match status" value="1"/>
</dbReference>
<keyword evidence="10 12" id="KW-1015">Disulfide bond</keyword>
<dbReference type="SUPFAM" id="SSF57196">
    <property type="entry name" value="EGF/Laminin"/>
    <property type="match status" value="1"/>
</dbReference>
<evidence type="ECO:0000259" key="15">
    <source>
        <dbReference type="PROSITE" id="PS50026"/>
    </source>
</evidence>